<dbReference type="Proteomes" id="UP001196980">
    <property type="component" value="Unassembled WGS sequence"/>
</dbReference>
<dbReference type="RefSeq" id="WP_218252620.1">
    <property type="nucleotide sequence ID" value="NZ_JABXWD010000179.1"/>
</dbReference>
<dbReference type="InterPro" id="IPR010173">
    <property type="entry name" value="CRISPR-assoc_Csm5"/>
</dbReference>
<dbReference type="Pfam" id="PF03787">
    <property type="entry name" value="RAMPs"/>
    <property type="match status" value="1"/>
</dbReference>
<dbReference type="NCBIfam" id="TIGR01899">
    <property type="entry name" value="cas_TM1807_csm5"/>
    <property type="match status" value="1"/>
</dbReference>
<dbReference type="PANTHER" id="PTHR38007">
    <property type="entry name" value="CRISPR SYSTEM CMS PROTEIN CSM5"/>
    <property type="match status" value="1"/>
</dbReference>
<reference evidence="8 9" key="1">
    <citation type="journal article" date="2020" name="J Geophys Res Biogeosci">
        <title>Magnetotaxis as an Adaptation to Enable Bacterial Shuttling of Microbial Sulfur and Sulfur Cycling Across Aquatic Oxic#Anoxic Interfaces.</title>
        <authorList>
            <person name="Li J."/>
            <person name="Liu P."/>
            <person name="Wang J."/>
            <person name="Roberts A.P."/>
            <person name="Pan Y."/>
        </authorList>
    </citation>
    <scope>NUCLEOTIDE SEQUENCE [LARGE SCALE GENOMIC DNA]</scope>
    <source>
        <strain evidence="8 9">MYR-1_YQ</strain>
    </source>
</reference>
<name>A0ABS6RZG7_9BACT</name>
<feature type="domain" description="CRISPR type III-associated protein" evidence="7">
    <location>
        <begin position="9"/>
        <end position="209"/>
    </location>
</feature>
<dbReference type="InterPro" id="IPR005537">
    <property type="entry name" value="RAMP_III_fam"/>
</dbReference>
<evidence type="ECO:0000313" key="8">
    <source>
        <dbReference type="EMBL" id="MBV6341991.1"/>
    </source>
</evidence>
<comment type="similarity">
    <text evidence="2">Belongs to the CRISPR-associated Csm5 family.</text>
</comment>
<proteinExistence type="inferred from homology"/>
<keyword evidence="5" id="KW-0051">Antiviral defense</keyword>
<evidence type="ECO:0000259" key="7">
    <source>
        <dbReference type="Pfam" id="PF03787"/>
    </source>
</evidence>
<evidence type="ECO:0000256" key="1">
    <source>
        <dbReference type="ARBA" id="ARBA00003088"/>
    </source>
</evidence>
<dbReference type="EMBL" id="JABXWD010000179">
    <property type="protein sequence ID" value="MBV6341991.1"/>
    <property type="molecule type" value="Genomic_DNA"/>
</dbReference>
<evidence type="ECO:0000313" key="9">
    <source>
        <dbReference type="Proteomes" id="UP001196980"/>
    </source>
</evidence>
<comment type="caution">
    <text evidence="8">The sequence shown here is derived from an EMBL/GenBank/DDBJ whole genome shotgun (WGS) entry which is preliminary data.</text>
</comment>
<evidence type="ECO:0000256" key="6">
    <source>
        <dbReference type="ARBA" id="ARBA00031720"/>
    </source>
</evidence>
<accession>A0ABS6RZG7</accession>
<keyword evidence="4" id="KW-0694">RNA-binding</keyword>
<evidence type="ECO:0000256" key="5">
    <source>
        <dbReference type="ARBA" id="ARBA00023118"/>
    </source>
</evidence>
<evidence type="ECO:0000256" key="2">
    <source>
        <dbReference type="ARBA" id="ARBA00006680"/>
    </source>
</evidence>
<comment type="function">
    <text evidence="1">This subunit might be involved in maturation of a crRNA intermediate to its mature form.</text>
</comment>
<sequence length="363" mass="40167">MEKPIRARLHVMSPVHIGCDDVYEPTSFVILKEGDELNLAAFDPMVFVDSLSDQDKEEFLGICDKGSVASIVEMMKFIAGKFQPNNIVRVECSSVLLEHYKKVRSGKGGKNELNQFQIARTAYNPHNNLPYIPGSSIKGAIRTAYLNKLAKESNRLNTDASKDLENRLLGGQFDTDPLRLLKVSDFVPAGEAKCKIFYAVNRKKDQGQTAKGPYQILETIRVGTVFSGTINIDQPLIDKPLKPGGIKTPVERDVLLKAINDFYSSICDDDNEVINRIGASAFLMPPDIKGKIGRSAFLIRIGRHSGAEAVTIKGYRKIKIMHKNGGSTNESCATTLWLASEESYPDSNVSLKPFGWAVLEIEQ</sequence>
<keyword evidence="9" id="KW-1185">Reference proteome</keyword>
<protein>
    <recommendedName>
        <fullName evidence="3">CRISPR system Cms protein Csm5</fullName>
    </recommendedName>
    <alternativeName>
        <fullName evidence="6">CRISPR type III A-associated protein Csm5</fullName>
    </alternativeName>
</protein>
<dbReference type="PANTHER" id="PTHR38007:SF1">
    <property type="entry name" value="CRISPR SYSTEM CMS PROTEIN CSM5"/>
    <property type="match status" value="1"/>
</dbReference>
<evidence type="ECO:0000256" key="3">
    <source>
        <dbReference type="ARBA" id="ARBA00016113"/>
    </source>
</evidence>
<organism evidence="8 9">
    <name type="scientific">Candidatus Magnetobacterium casense</name>
    <dbReference type="NCBI Taxonomy" id="1455061"/>
    <lineage>
        <taxon>Bacteria</taxon>
        <taxon>Pseudomonadati</taxon>
        <taxon>Nitrospirota</taxon>
        <taxon>Thermodesulfovibrionia</taxon>
        <taxon>Thermodesulfovibrionales</taxon>
        <taxon>Candidatus Magnetobacteriaceae</taxon>
        <taxon>Candidatus Magnetobacterium</taxon>
    </lineage>
</organism>
<evidence type="ECO:0000256" key="4">
    <source>
        <dbReference type="ARBA" id="ARBA00022884"/>
    </source>
</evidence>
<gene>
    <name evidence="8" type="primary">csm5</name>
    <name evidence="8" type="ORF">HWQ67_10375</name>
</gene>